<dbReference type="Proteomes" id="UP000323300">
    <property type="component" value="Unassembled WGS sequence"/>
</dbReference>
<dbReference type="RefSeq" id="WP_188130293.1">
    <property type="nucleotide sequence ID" value="NZ_BSPE01000002.1"/>
</dbReference>
<evidence type="ECO:0000313" key="3">
    <source>
        <dbReference type="EMBL" id="SFJ89153.1"/>
    </source>
</evidence>
<keyword evidence="4" id="KW-1185">Reference proteome</keyword>
<name>A0A1I3V2L1_9HYPH</name>
<organism evidence="3 4">
    <name type="scientific">Neomesorhizobium albiziae</name>
    <dbReference type="NCBI Taxonomy" id="335020"/>
    <lineage>
        <taxon>Bacteria</taxon>
        <taxon>Pseudomonadati</taxon>
        <taxon>Pseudomonadota</taxon>
        <taxon>Alphaproteobacteria</taxon>
        <taxon>Hyphomicrobiales</taxon>
        <taxon>Phyllobacteriaceae</taxon>
        <taxon>Neomesorhizobium</taxon>
    </lineage>
</organism>
<dbReference type="Gene3D" id="3.40.190.10">
    <property type="entry name" value="Periplasmic binding protein-like II"/>
    <property type="match status" value="2"/>
</dbReference>
<dbReference type="PANTHER" id="PTHR35936:SF17">
    <property type="entry name" value="ARGININE-BINDING EXTRACELLULAR PROTEIN ARTP"/>
    <property type="match status" value="1"/>
</dbReference>
<reference evidence="3 4" key="1">
    <citation type="submission" date="2016-10" db="EMBL/GenBank/DDBJ databases">
        <authorList>
            <person name="Varghese N."/>
            <person name="Submissions S."/>
        </authorList>
    </citation>
    <scope>NUCLEOTIDE SEQUENCE [LARGE SCALE GENOMIC DNA]</scope>
    <source>
        <strain evidence="3 4">DSM 21822</strain>
    </source>
</reference>
<protein>
    <submittedName>
        <fullName evidence="3">Amino acid ABC transporter substrate-binding protein, PAAT family</fullName>
    </submittedName>
</protein>
<dbReference type="EMBL" id="FOSL01000001">
    <property type="protein sequence ID" value="SFJ89153.1"/>
    <property type="molecule type" value="Genomic_DNA"/>
</dbReference>
<keyword evidence="1" id="KW-0732">Signal</keyword>
<sequence>MNLSDARLPRHVVLAYLNEPPFCWKDAAGEVVGLDIEVAFTVLKALGIESVETRLAAFADFIPGVAAGAWTINVPMFVTPERAKRVAFSRPVWSLADGLMMRAHDPRTFASYEAVGRQETAVIGVIAGQIQHDAALRAGIPVNRLKVFSAPEDAIEALLAGGIDAYASAAMVHRGLLRERRDERLRVADFDDTAGEPALGAYSFALSNVELLTAFNRQLASFLGSPQHLEIAARYGFTGAEMACVNPINLTLT</sequence>
<feature type="domain" description="Solute-binding protein family 3/N-terminal" evidence="2">
    <location>
        <begin position="12"/>
        <end position="232"/>
    </location>
</feature>
<dbReference type="InterPro" id="IPR001638">
    <property type="entry name" value="Solute-binding_3/MltF_N"/>
</dbReference>
<accession>A0A1I3V2L1</accession>
<evidence type="ECO:0000259" key="2">
    <source>
        <dbReference type="SMART" id="SM00062"/>
    </source>
</evidence>
<dbReference type="Pfam" id="PF00497">
    <property type="entry name" value="SBP_bac_3"/>
    <property type="match status" value="1"/>
</dbReference>
<dbReference type="AlphaFoldDB" id="A0A1I3V2L1"/>
<evidence type="ECO:0000313" key="4">
    <source>
        <dbReference type="Proteomes" id="UP000323300"/>
    </source>
</evidence>
<dbReference type="SUPFAM" id="SSF53850">
    <property type="entry name" value="Periplasmic binding protein-like II"/>
    <property type="match status" value="1"/>
</dbReference>
<dbReference type="PANTHER" id="PTHR35936">
    <property type="entry name" value="MEMBRANE-BOUND LYTIC MUREIN TRANSGLYCOSYLASE F"/>
    <property type="match status" value="1"/>
</dbReference>
<proteinExistence type="predicted"/>
<gene>
    <name evidence="3" type="ORF">SAMN04488498_101149</name>
</gene>
<dbReference type="SMART" id="SM00062">
    <property type="entry name" value="PBPb"/>
    <property type="match status" value="1"/>
</dbReference>
<evidence type="ECO:0000256" key="1">
    <source>
        <dbReference type="ARBA" id="ARBA00022729"/>
    </source>
</evidence>